<comment type="caution">
    <text evidence="3">The sequence shown here is derived from an EMBL/GenBank/DDBJ whole genome shotgun (WGS) entry which is preliminary data.</text>
</comment>
<dbReference type="EMBL" id="JARGDH010000002">
    <property type="protein sequence ID" value="KAL0274784.1"/>
    <property type="molecule type" value="Genomic_DNA"/>
</dbReference>
<feature type="domain" description="DM14" evidence="2">
    <location>
        <begin position="399"/>
        <end position="457"/>
    </location>
</feature>
<feature type="domain" description="DM14" evidence="2">
    <location>
        <begin position="306"/>
        <end position="364"/>
    </location>
</feature>
<dbReference type="SMART" id="SM00685">
    <property type="entry name" value="DM14"/>
    <property type="match status" value="3"/>
</dbReference>
<dbReference type="AlphaFoldDB" id="A0AAW2HY70"/>
<dbReference type="InterPro" id="IPR006608">
    <property type="entry name" value="CC2D1A/B_DM14"/>
</dbReference>
<evidence type="ECO:0000256" key="1">
    <source>
        <dbReference type="SAM" id="MobiDB-lite"/>
    </source>
</evidence>
<sequence length="472" mass="51891">MFSWSKKNEKKPRRRAGGGGPVLNEFGLPVSQGNQGGQDEELEAELRALTGGVISLEEDLELNDEGSDVEAEFAKLFGQTKGKKKKSKKGGGKSEVTAAVEDSDMNMGADMNMKDEDIGGDEEDLEVDENDPELLGELMGLTEADDEEEEEEEDEEESEEKEPEKKEVTVTSMLQERLAMYKAAEAKAKENNESSRARRFGRGIKTLQQLIKKAEAGQPVLPSEIPPVIATNLKPAPPPAPAPPPPPEPAPEDATENVPESDVPAEDMRGLRVDDNPPQAEDLPEQPKPVRVAPPPPQPVSENPWLAMLTARRDEYKASALTAKKNNDLETALKHVKCVKQLNALIAAVEQGQDIDESEIPPSLSAPPARKTMETVTPLKFEAPEEVEIDEYDIPITVMDALNQRLRIYQRFLRNSESAGDETGIKRNSKIVQIYSEAIKLHRAGKRVPLLKLPTPPGCPPIPIPFEVFDQE</sequence>
<feature type="compositionally biased region" description="Acidic residues" evidence="1">
    <location>
        <begin position="118"/>
        <end position="134"/>
    </location>
</feature>
<feature type="compositionally biased region" description="Basic and acidic residues" evidence="1">
    <location>
        <begin position="266"/>
        <end position="275"/>
    </location>
</feature>
<evidence type="ECO:0000259" key="2">
    <source>
        <dbReference type="SMART" id="SM00685"/>
    </source>
</evidence>
<evidence type="ECO:0000313" key="3">
    <source>
        <dbReference type="EMBL" id="KAL0274784.1"/>
    </source>
</evidence>
<dbReference type="InterPro" id="IPR039725">
    <property type="entry name" value="CC2D1A/B"/>
</dbReference>
<feature type="compositionally biased region" description="Acidic residues" evidence="1">
    <location>
        <begin position="143"/>
        <end position="161"/>
    </location>
</feature>
<feature type="region of interest" description="Disordered" evidence="1">
    <location>
        <begin position="1"/>
        <end position="40"/>
    </location>
</feature>
<dbReference type="PANTHER" id="PTHR13076:SF9">
    <property type="entry name" value="COILED-COIL AND C2 DOMAIN-CONTAINING PROTEIN 1-LIKE"/>
    <property type="match status" value="1"/>
</dbReference>
<reference evidence="3" key="1">
    <citation type="journal article" date="2024" name="Gigascience">
        <title>Chromosome-level genome of the poultry shaft louse Menopon gallinae provides insight into the host-switching and adaptive evolution of parasitic lice.</title>
        <authorList>
            <person name="Xu Y."/>
            <person name="Ma L."/>
            <person name="Liu S."/>
            <person name="Liang Y."/>
            <person name="Liu Q."/>
            <person name="He Z."/>
            <person name="Tian L."/>
            <person name="Duan Y."/>
            <person name="Cai W."/>
            <person name="Li H."/>
            <person name="Song F."/>
        </authorList>
    </citation>
    <scope>NUCLEOTIDE SEQUENCE</scope>
    <source>
        <strain evidence="3">Cailab_2023a</strain>
    </source>
</reference>
<feature type="region of interest" description="Disordered" evidence="1">
    <location>
        <begin position="74"/>
        <end position="169"/>
    </location>
</feature>
<accession>A0AAW2HY70</accession>
<gene>
    <name evidence="3" type="ORF">PYX00_002826</name>
</gene>
<feature type="domain" description="DM14" evidence="2">
    <location>
        <begin position="171"/>
        <end position="229"/>
    </location>
</feature>
<proteinExistence type="predicted"/>
<dbReference type="Pfam" id="PF21528">
    <property type="entry name" value="CC2D1A-B_DM14"/>
    <property type="match status" value="3"/>
</dbReference>
<dbReference type="GO" id="GO:0001227">
    <property type="term" value="F:DNA-binding transcription repressor activity, RNA polymerase II-specific"/>
    <property type="evidence" value="ECO:0007669"/>
    <property type="project" value="InterPro"/>
</dbReference>
<feature type="compositionally biased region" description="Basic residues" evidence="1">
    <location>
        <begin position="81"/>
        <end position="91"/>
    </location>
</feature>
<feature type="compositionally biased region" description="Pro residues" evidence="1">
    <location>
        <begin position="235"/>
        <end position="249"/>
    </location>
</feature>
<feature type="region of interest" description="Disordered" evidence="1">
    <location>
        <begin position="215"/>
        <end position="302"/>
    </location>
</feature>
<organism evidence="3">
    <name type="scientific">Menopon gallinae</name>
    <name type="common">poultry shaft louse</name>
    <dbReference type="NCBI Taxonomy" id="328185"/>
    <lineage>
        <taxon>Eukaryota</taxon>
        <taxon>Metazoa</taxon>
        <taxon>Ecdysozoa</taxon>
        <taxon>Arthropoda</taxon>
        <taxon>Hexapoda</taxon>
        <taxon>Insecta</taxon>
        <taxon>Pterygota</taxon>
        <taxon>Neoptera</taxon>
        <taxon>Paraneoptera</taxon>
        <taxon>Psocodea</taxon>
        <taxon>Troctomorpha</taxon>
        <taxon>Phthiraptera</taxon>
        <taxon>Amblycera</taxon>
        <taxon>Menoponidae</taxon>
        <taxon>Menopon</taxon>
    </lineage>
</organism>
<dbReference type="PANTHER" id="PTHR13076">
    <property type="entry name" value="COILED-COIL AND C2 DOMAIN-CONTAINING PROTEIN 1-LIKE"/>
    <property type="match status" value="1"/>
</dbReference>
<protein>
    <recommendedName>
        <fullName evidence="2">DM14 domain-containing protein</fullName>
    </recommendedName>
</protein>
<name>A0AAW2HY70_9NEOP</name>